<reference evidence="2" key="1">
    <citation type="submission" date="2014-09" db="EMBL/GenBank/DDBJ databases">
        <authorList>
            <person name="Magalhaes I.L.F."/>
            <person name="Oliveira U."/>
            <person name="Santos F.R."/>
            <person name="Vidigal T.H.D.A."/>
            <person name="Brescovit A.D."/>
            <person name="Santos A.J."/>
        </authorList>
    </citation>
    <scope>NUCLEOTIDE SEQUENCE</scope>
    <source>
        <tissue evidence="2">Shoot tissue taken approximately 20 cm above the soil surface</tissue>
    </source>
</reference>
<name>A0A0A9I220_ARUDO</name>
<protein>
    <submittedName>
        <fullName evidence="2">Uncharacterized protein</fullName>
    </submittedName>
</protein>
<feature type="region of interest" description="Disordered" evidence="1">
    <location>
        <begin position="61"/>
        <end position="108"/>
    </location>
</feature>
<organism evidence="2">
    <name type="scientific">Arundo donax</name>
    <name type="common">Giant reed</name>
    <name type="synonym">Donax arundinaceus</name>
    <dbReference type="NCBI Taxonomy" id="35708"/>
    <lineage>
        <taxon>Eukaryota</taxon>
        <taxon>Viridiplantae</taxon>
        <taxon>Streptophyta</taxon>
        <taxon>Embryophyta</taxon>
        <taxon>Tracheophyta</taxon>
        <taxon>Spermatophyta</taxon>
        <taxon>Magnoliopsida</taxon>
        <taxon>Liliopsida</taxon>
        <taxon>Poales</taxon>
        <taxon>Poaceae</taxon>
        <taxon>PACMAD clade</taxon>
        <taxon>Arundinoideae</taxon>
        <taxon>Arundineae</taxon>
        <taxon>Arundo</taxon>
    </lineage>
</organism>
<sequence>MNKMTQHKIQLKVSDTYISGVINTRIKKSINPSSHRLCHVSSPIRPDLLQCCVLRCPDRVRFPPPRPSQPHRRWSAAMSPRPCQPSPCRSREPGQPSPSSASQEIDSRQAEQIKEAFTSCIRIQNLD</sequence>
<evidence type="ECO:0000256" key="1">
    <source>
        <dbReference type="SAM" id="MobiDB-lite"/>
    </source>
</evidence>
<accession>A0A0A9I220</accession>
<reference evidence="2" key="2">
    <citation type="journal article" date="2015" name="Data Brief">
        <title>Shoot transcriptome of the giant reed, Arundo donax.</title>
        <authorList>
            <person name="Barrero R.A."/>
            <person name="Guerrero F.D."/>
            <person name="Moolhuijzen P."/>
            <person name="Goolsby J.A."/>
            <person name="Tidwell J."/>
            <person name="Bellgard S.E."/>
            <person name="Bellgard M.I."/>
        </authorList>
    </citation>
    <scope>NUCLEOTIDE SEQUENCE</scope>
    <source>
        <tissue evidence="2">Shoot tissue taken approximately 20 cm above the soil surface</tissue>
    </source>
</reference>
<dbReference type="AlphaFoldDB" id="A0A0A9I220"/>
<evidence type="ECO:0000313" key="2">
    <source>
        <dbReference type="EMBL" id="JAE39208.1"/>
    </source>
</evidence>
<dbReference type="EMBL" id="GBRH01158688">
    <property type="protein sequence ID" value="JAE39208.1"/>
    <property type="molecule type" value="Transcribed_RNA"/>
</dbReference>
<proteinExistence type="predicted"/>